<dbReference type="PANTHER" id="PTHR12968:SF4">
    <property type="entry name" value="TECTONIC-LIKE COMPLEX MEMBER MKS1"/>
    <property type="match status" value="1"/>
</dbReference>
<dbReference type="GO" id="GO:0060271">
    <property type="term" value="P:cilium assembly"/>
    <property type="evidence" value="ECO:0007669"/>
    <property type="project" value="TreeGrafter"/>
</dbReference>
<proteinExistence type="predicted"/>
<protein>
    <submittedName>
        <fullName evidence="6">Meckel syndrome type 1 protein isoform 1</fullName>
    </submittedName>
</protein>
<keyword evidence="3" id="KW-0970">Cilium biogenesis/degradation</keyword>
<accession>A0A4Z2CUT0</accession>
<keyword evidence="7" id="KW-1185">Reference proteome</keyword>
<organism evidence="6 7">
    <name type="scientific">Schistosoma japonicum</name>
    <name type="common">Blood fluke</name>
    <dbReference type="NCBI Taxonomy" id="6182"/>
    <lineage>
        <taxon>Eukaryota</taxon>
        <taxon>Metazoa</taxon>
        <taxon>Spiralia</taxon>
        <taxon>Lophotrochozoa</taxon>
        <taxon>Platyhelminthes</taxon>
        <taxon>Trematoda</taxon>
        <taxon>Digenea</taxon>
        <taxon>Strigeidida</taxon>
        <taxon>Schistosomatoidea</taxon>
        <taxon>Schistosomatidae</taxon>
        <taxon>Schistosoma</taxon>
    </lineage>
</organism>
<dbReference type="Pfam" id="PF07162">
    <property type="entry name" value="B9-C2"/>
    <property type="match status" value="1"/>
</dbReference>
<dbReference type="GO" id="GO:0036038">
    <property type="term" value="C:MKS complex"/>
    <property type="evidence" value="ECO:0007669"/>
    <property type="project" value="TreeGrafter"/>
</dbReference>
<dbReference type="PROSITE" id="PS51381">
    <property type="entry name" value="C2_B9"/>
    <property type="match status" value="1"/>
</dbReference>
<comment type="subcellular location">
    <subcellularLocation>
        <location evidence="1">Cytoplasm</location>
        <location evidence="1">Cytoskeleton</location>
        <location evidence="1">Cilium basal body</location>
    </subcellularLocation>
</comment>
<dbReference type="InterPro" id="IPR010796">
    <property type="entry name" value="C2_B9-type_dom"/>
</dbReference>
<evidence type="ECO:0000256" key="5">
    <source>
        <dbReference type="ARBA" id="ARBA00023273"/>
    </source>
</evidence>
<dbReference type="EMBL" id="SKCS01000420">
    <property type="protein sequence ID" value="TNN07868.1"/>
    <property type="molecule type" value="Genomic_DNA"/>
</dbReference>
<evidence type="ECO:0000313" key="6">
    <source>
        <dbReference type="EMBL" id="TNN07868.1"/>
    </source>
</evidence>
<dbReference type="PANTHER" id="PTHR12968">
    <property type="entry name" value="B9 DOMAIN-CONTAINING"/>
    <property type="match status" value="1"/>
</dbReference>
<keyword evidence="4" id="KW-0206">Cytoskeleton</keyword>
<keyword evidence="2" id="KW-0963">Cytoplasm</keyword>
<evidence type="ECO:0000256" key="1">
    <source>
        <dbReference type="ARBA" id="ARBA00004120"/>
    </source>
</evidence>
<sequence>MMIVDIERHFWKHSLPQQFFVCRVKQSMKEFGTETYVIIGHLRNFSIRVKLFHRQTKAEEQHFEEEYVFHWQEKVFSPREKIFYRDQKNCKTETQLLYNKEIKNTSSGFPTKRLFSYIHRDEITMDKSIFLGGNGSISYPEKQRSKIQTKPGDLTNHLPPDELLLESAPEYLRHFNHLPTIITQDMYIMADLSDSIPGDVAELSSPYVGNEEILCKITIGSDGLLHCKPDFTHGSDKYKIESKQKGSYYYTLENISIQMSEIDKQTIRNIDKELSLRKSSQLCAIVGKQFEMPTEQSFRLFIVGEILGATDFENSGLYVQYFLELPQNWKAYDHKLLCGSSQIASITNHGNKEISTFSHPIEFDLTYKPEINIDLTRGSTSVWPTLYFEILSLDFWTRSRTEGYGFIELPHVAGTHSVSVSCWRPVGDSVVEDLRRFFTGGTCQLEDPTFSKIPGSFESNNLVKYGFRTRSTGKLFLRLNCAIQSWSNLYKIMSECPTVGDEKQRKIALAHMDVSTIIKAYQKARSKLLETRKVIEGLRKSNS</sequence>
<evidence type="ECO:0000313" key="7">
    <source>
        <dbReference type="Proteomes" id="UP000311919"/>
    </source>
</evidence>
<dbReference type="OrthoDB" id="10263520at2759"/>
<dbReference type="AlphaFoldDB" id="A0A4Z2CUT0"/>
<evidence type="ECO:0000256" key="2">
    <source>
        <dbReference type="ARBA" id="ARBA00022490"/>
    </source>
</evidence>
<dbReference type="STRING" id="6182.A0A4Z2CUT0"/>
<evidence type="ECO:0000256" key="4">
    <source>
        <dbReference type="ARBA" id="ARBA00023212"/>
    </source>
</evidence>
<gene>
    <name evidence="6" type="ORF">EWB00_007467</name>
</gene>
<name>A0A4Z2CUT0_SCHJA</name>
<keyword evidence="5" id="KW-0966">Cell projection</keyword>
<dbReference type="Proteomes" id="UP000311919">
    <property type="component" value="Unassembled WGS sequence"/>
</dbReference>
<evidence type="ECO:0000256" key="3">
    <source>
        <dbReference type="ARBA" id="ARBA00022794"/>
    </source>
</evidence>
<comment type="caution">
    <text evidence="6">The sequence shown here is derived from an EMBL/GenBank/DDBJ whole genome shotgun (WGS) entry which is preliminary data.</text>
</comment>
<reference evidence="6 7" key="1">
    <citation type="submission" date="2019-03" db="EMBL/GenBank/DDBJ databases">
        <title>An improved genome assembly of the fluke Schistosoma japonicum.</title>
        <authorList>
            <person name="Hu W."/>
            <person name="Luo F."/>
            <person name="Yin M."/>
            <person name="Mo X."/>
            <person name="Sun C."/>
            <person name="Wu Q."/>
            <person name="Zhu B."/>
            <person name="Xiang M."/>
            <person name="Wang J."/>
            <person name="Wang Y."/>
            <person name="Zhang T."/>
            <person name="Xu B."/>
            <person name="Zheng H."/>
            <person name="Feng Z."/>
        </authorList>
    </citation>
    <scope>NUCLEOTIDE SEQUENCE [LARGE SCALE GENOMIC DNA]</scope>
    <source>
        <strain evidence="6">HuSjv2</strain>
        <tissue evidence="6">Worms</tissue>
    </source>
</reference>